<evidence type="ECO:0000313" key="3">
    <source>
        <dbReference type="Proteomes" id="UP000324974"/>
    </source>
</evidence>
<dbReference type="OrthoDB" id="273711at2"/>
<organism evidence="2 3">
    <name type="scientific">Limnoglobus roseus</name>
    <dbReference type="NCBI Taxonomy" id="2598579"/>
    <lineage>
        <taxon>Bacteria</taxon>
        <taxon>Pseudomonadati</taxon>
        <taxon>Planctomycetota</taxon>
        <taxon>Planctomycetia</taxon>
        <taxon>Gemmatales</taxon>
        <taxon>Gemmataceae</taxon>
        <taxon>Limnoglobus</taxon>
    </lineage>
</organism>
<evidence type="ECO:0000256" key="1">
    <source>
        <dbReference type="SAM" id="SignalP"/>
    </source>
</evidence>
<dbReference type="PANTHER" id="PTHR37833">
    <property type="entry name" value="LIPOPROTEIN-RELATED"/>
    <property type="match status" value="1"/>
</dbReference>
<dbReference type="Pfam" id="PF07610">
    <property type="entry name" value="DUF1573"/>
    <property type="match status" value="1"/>
</dbReference>
<dbReference type="RefSeq" id="WP_149112942.1">
    <property type="nucleotide sequence ID" value="NZ_CP042425.1"/>
</dbReference>
<evidence type="ECO:0008006" key="4">
    <source>
        <dbReference type="Google" id="ProtNLM"/>
    </source>
</evidence>
<gene>
    <name evidence="2" type="ORF">PX52LOC_05455</name>
</gene>
<dbReference type="Proteomes" id="UP000324974">
    <property type="component" value="Chromosome"/>
</dbReference>
<dbReference type="InterPro" id="IPR013783">
    <property type="entry name" value="Ig-like_fold"/>
</dbReference>
<accession>A0A5C1AHW8</accession>
<keyword evidence="1" id="KW-0732">Signal</keyword>
<dbReference type="Gene3D" id="2.60.40.10">
    <property type="entry name" value="Immunoglobulins"/>
    <property type="match status" value="1"/>
</dbReference>
<sequence>MRRLLFGLMLFVGAALNANAGAKDYFSESEVDFGPTPRGPILTHYFIIKNTSKSKVTLGTARVSCGCVSASVLKSELAPDESTAVAAYMDTRRIPMANVLKTVLVYVPFLSPNLEEVTLKVQSIARDDLVFSPEVLAIGNVKKGKTASAKMKVTLFNHGNWNITEVASTGKFVTGTAKLLSRQPSEVTFEVTATLDENCPVGNWTSDLYLKTNAVGLEKVRVPVTVNVTTAIAVTPEEVKVGEIKEGSKLESKLMLQGSQNFKILEVKGGDDEVAVKSESSESRALHTLLFAIKPTKAGDLNRSFEVLTDHKEMPKVTIPFTAKVVK</sequence>
<protein>
    <recommendedName>
        <fullName evidence="4">DUF1573 domain-containing protein</fullName>
    </recommendedName>
</protein>
<name>A0A5C1AHW8_9BACT</name>
<dbReference type="AlphaFoldDB" id="A0A5C1AHW8"/>
<keyword evidence="3" id="KW-1185">Reference proteome</keyword>
<feature type="signal peptide" evidence="1">
    <location>
        <begin position="1"/>
        <end position="20"/>
    </location>
</feature>
<dbReference type="KEGG" id="lrs:PX52LOC_05455"/>
<feature type="chain" id="PRO_5023146738" description="DUF1573 domain-containing protein" evidence="1">
    <location>
        <begin position="21"/>
        <end position="327"/>
    </location>
</feature>
<dbReference type="EMBL" id="CP042425">
    <property type="protein sequence ID" value="QEL18430.1"/>
    <property type="molecule type" value="Genomic_DNA"/>
</dbReference>
<reference evidence="3" key="1">
    <citation type="submission" date="2019-08" db="EMBL/GenBank/DDBJ databases">
        <title>Limnoglobus roseus gen. nov., sp. nov., a novel freshwater planctomycete with a giant genome from the family Gemmataceae.</title>
        <authorList>
            <person name="Kulichevskaya I.S."/>
            <person name="Naumoff D.G."/>
            <person name="Miroshnikov K."/>
            <person name="Ivanova A."/>
            <person name="Philippov D.A."/>
            <person name="Hakobyan A."/>
            <person name="Rijpstra I.C."/>
            <person name="Sinninghe Damste J.S."/>
            <person name="Liesack W."/>
            <person name="Dedysh S.N."/>
        </authorList>
    </citation>
    <scope>NUCLEOTIDE SEQUENCE [LARGE SCALE GENOMIC DNA]</scope>
    <source>
        <strain evidence="3">PX52</strain>
    </source>
</reference>
<dbReference type="PANTHER" id="PTHR37833:SF1">
    <property type="entry name" value="SIGNAL PEPTIDE PROTEIN"/>
    <property type="match status" value="1"/>
</dbReference>
<dbReference type="InterPro" id="IPR011467">
    <property type="entry name" value="DUF1573"/>
</dbReference>
<evidence type="ECO:0000313" key="2">
    <source>
        <dbReference type="EMBL" id="QEL18430.1"/>
    </source>
</evidence>
<proteinExistence type="predicted"/>